<proteinExistence type="predicted"/>
<evidence type="ECO:0000313" key="2">
    <source>
        <dbReference type="Proteomes" id="UP000234323"/>
    </source>
</evidence>
<accession>A0A2I1HF70</accession>
<evidence type="ECO:0000313" key="1">
    <source>
        <dbReference type="EMBL" id="PKY57509.1"/>
    </source>
</evidence>
<comment type="caution">
    <text evidence="1">The sequence shown here is derived from an EMBL/GenBank/DDBJ whole genome shotgun (WGS) entry which is preliminary data.</text>
</comment>
<keyword evidence="2" id="KW-1185">Reference proteome</keyword>
<sequence length="103" mass="11786">MFFKAFWLQFLALNRFGSWALDRFRLRFLGVSALVFGRWIGFCSGFWALDGNLCVSIYIHWAADVREDSAGLISFQKSGAHEFIDASAIDYCVGFFQIKLLIT</sequence>
<protein>
    <submittedName>
        <fullName evidence="1">Uncharacterized protein</fullName>
    </submittedName>
</protein>
<organism evidence="1 2">
    <name type="scientific">Rhizophagus irregularis</name>
    <dbReference type="NCBI Taxonomy" id="588596"/>
    <lineage>
        <taxon>Eukaryota</taxon>
        <taxon>Fungi</taxon>
        <taxon>Fungi incertae sedis</taxon>
        <taxon>Mucoromycota</taxon>
        <taxon>Glomeromycotina</taxon>
        <taxon>Glomeromycetes</taxon>
        <taxon>Glomerales</taxon>
        <taxon>Glomeraceae</taxon>
        <taxon>Rhizophagus</taxon>
    </lineage>
</organism>
<reference evidence="1 2" key="1">
    <citation type="submission" date="2015-10" db="EMBL/GenBank/DDBJ databases">
        <title>Genome analyses suggest a sexual origin of heterokaryosis in a supposedly ancient asexual fungus.</title>
        <authorList>
            <person name="Ropars J."/>
            <person name="Sedzielewska K."/>
            <person name="Noel J."/>
            <person name="Charron P."/>
            <person name="Farinelli L."/>
            <person name="Marton T."/>
            <person name="Kruger M."/>
            <person name="Pelin A."/>
            <person name="Brachmann A."/>
            <person name="Corradi N."/>
        </authorList>
    </citation>
    <scope>NUCLEOTIDE SEQUENCE [LARGE SCALE GENOMIC DNA]</scope>
    <source>
        <strain evidence="1 2">A4</strain>
    </source>
</reference>
<dbReference type="EMBL" id="LLXI01002580">
    <property type="protein sequence ID" value="PKY57509.1"/>
    <property type="molecule type" value="Genomic_DNA"/>
</dbReference>
<dbReference type="AlphaFoldDB" id="A0A2I1HF70"/>
<dbReference type="Proteomes" id="UP000234323">
    <property type="component" value="Unassembled WGS sequence"/>
</dbReference>
<name>A0A2I1HF70_9GLOM</name>
<gene>
    <name evidence="1" type="ORF">RhiirA4_478620</name>
</gene>